<keyword evidence="2" id="KW-1185">Reference proteome</keyword>
<name>A0AAD8ILW9_9APIA</name>
<dbReference type="Proteomes" id="UP001237642">
    <property type="component" value="Unassembled WGS sequence"/>
</dbReference>
<reference evidence="1" key="1">
    <citation type="submission" date="2023-02" db="EMBL/GenBank/DDBJ databases">
        <title>Genome of toxic invasive species Heracleum sosnowskyi carries increased number of genes despite the absence of recent whole-genome duplications.</title>
        <authorList>
            <person name="Schelkunov M."/>
            <person name="Shtratnikova V."/>
            <person name="Makarenko M."/>
            <person name="Klepikova A."/>
            <person name="Omelchenko D."/>
            <person name="Novikova G."/>
            <person name="Obukhova E."/>
            <person name="Bogdanov V."/>
            <person name="Penin A."/>
            <person name="Logacheva M."/>
        </authorList>
    </citation>
    <scope>NUCLEOTIDE SEQUENCE</scope>
    <source>
        <strain evidence="1">Hsosn_3</strain>
        <tissue evidence="1">Leaf</tissue>
    </source>
</reference>
<organism evidence="1 2">
    <name type="scientific">Heracleum sosnowskyi</name>
    <dbReference type="NCBI Taxonomy" id="360622"/>
    <lineage>
        <taxon>Eukaryota</taxon>
        <taxon>Viridiplantae</taxon>
        <taxon>Streptophyta</taxon>
        <taxon>Embryophyta</taxon>
        <taxon>Tracheophyta</taxon>
        <taxon>Spermatophyta</taxon>
        <taxon>Magnoliopsida</taxon>
        <taxon>eudicotyledons</taxon>
        <taxon>Gunneridae</taxon>
        <taxon>Pentapetalae</taxon>
        <taxon>asterids</taxon>
        <taxon>campanulids</taxon>
        <taxon>Apiales</taxon>
        <taxon>Apiaceae</taxon>
        <taxon>Apioideae</taxon>
        <taxon>apioid superclade</taxon>
        <taxon>Tordylieae</taxon>
        <taxon>Tordyliinae</taxon>
        <taxon>Heracleum</taxon>
    </lineage>
</organism>
<protein>
    <submittedName>
        <fullName evidence="1">Uncharacterized protein</fullName>
    </submittedName>
</protein>
<accession>A0AAD8ILW9</accession>
<proteinExistence type="predicted"/>
<evidence type="ECO:0000313" key="2">
    <source>
        <dbReference type="Proteomes" id="UP001237642"/>
    </source>
</evidence>
<gene>
    <name evidence="1" type="ORF">POM88_016084</name>
</gene>
<dbReference type="EMBL" id="JAUIZM010000004">
    <property type="protein sequence ID" value="KAK1387906.1"/>
    <property type="molecule type" value="Genomic_DNA"/>
</dbReference>
<comment type="caution">
    <text evidence="1">The sequence shown here is derived from an EMBL/GenBank/DDBJ whole genome shotgun (WGS) entry which is preliminary data.</text>
</comment>
<reference evidence="1" key="2">
    <citation type="submission" date="2023-05" db="EMBL/GenBank/DDBJ databases">
        <authorList>
            <person name="Schelkunov M.I."/>
        </authorList>
    </citation>
    <scope>NUCLEOTIDE SEQUENCE</scope>
    <source>
        <strain evidence="1">Hsosn_3</strain>
        <tissue evidence="1">Leaf</tissue>
    </source>
</reference>
<dbReference type="AlphaFoldDB" id="A0AAD8ILW9"/>
<evidence type="ECO:0000313" key="1">
    <source>
        <dbReference type="EMBL" id="KAK1387906.1"/>
    </source>
</evidence>
<sequence length="283" mass="31253">MASSSQNIDELGECWNGLQIEDEEQGVLFDESEGLQDEVDARWCLVDTIVKPYGLFMKAPDRRNNRQIGARWLKDNMAQSLTGNSGVHETGSDDRRVQNSDARITDTVMNDGGNHGEVDGGTGGNIGKSVIMGGKSGEGGSLARIESGNYYSNLEEGVTVVENKRKRTQNEEVLGQSTMGQVLLIKSVDHVNEEKEEDIMQELDQRNEITNGSKNGLPAGLNTNVTGTFANWLEDKLRVFEGGKRQILAMLCWALWQVRNELVWNNKGPKVDTVMALAYNSLD</sequence>